<gene>
    <name evidence="6" type="ORF">EJB05_51207</name>
    <name evidence="5" type="ORF">EJB05_55696</name>
</gene>
<accession>A0A5J9SWE7</accession>
<dbReference type="OrthoDB" id="692471at2759"/>
<dbReference type="GO" id="GO:0016020">
    <property type="term" value="C:membrane"/>
    <property type="evidence" value="ECO:0007669"/>
    <property type="project" value="InterPro"/>
</dbReference>
<dbReference type="Gramene" id="TVU03264">
    <property type="protein sequence ID" value="TVU03264"/>
    <property type="gene ID" value="EJB05_51207"/>
</dbReference>
<keyword evidence="3 4" id="KW-0472">Membrane</keyword>
<dbReference type="Proteomes" id="UP000324897">
    <property type="component" value="Unassembled WGS sequence"/>
</dbReference>
<dbReference type="GO" id="GO:0022857">
    <property type="term" value="F:transmembrane transporter activity"/>
    <property type="evidence" value="ECO:0007669"/>
    <property type="project" value="InterPro"/>
</dbReference>
<keyword evidence="7" id="KW-1185">Reference proteome</keyword>
<feature type="transmembrane region" description="Helical" evidence="4">
    <location>
        <begin position="93"/>
        <end position="117"/>
    </location>
</feature>
<feature type="non-terminal residue" evidence="6">
    <location>
        <position position="1"/>
    </location>
</feature>
<evidence type="ECO:0000313" key="7">
    <source>
        <dbReference type="Proteomes" id="UP000324897"/>
    </source>
</evidence>
<keyword evidence="1 4" id="KW-0812">Transmembrane</keyword>
<evidence type="ECO:0000256" key="4">
    <source>
        <dbReference type="SAM" id="Phobius"/>
    </source>
</evidence>
<keyword evidence="2 4" id="KW-1133">Transmembrane helix</keyword>
<dbReference type="InterPro" id="IPR030184">
    <property type="entry name" value="WAT1-related"/>
</dbReference>
<dbReference type="EMBL" id="RWGY01000200">
    <property type="protein sequence ID" value="TVU03264.1"/>
    <property type="molecule type" value="Genomic_DNA"/>
</dbReference>
<reference evidence="6 7" key="1">
    <citation type="journal article" date="2019" name="Sci. Rep.">
        <title>A high-quality genome of Eragrostis curvula grass provides insights into Poaceae evolution and supports new strategies to enhance forage quality.</title>
        <authorList>
            <person name="Carballo J."/>
            <person name="Santos B.A.C.M."/>
            <person name="Zappacosta D."/>
            <person name="Garbus I."/>
            <person name="Selva J.P."/>
            <person name="Gallo C.A."/>
            <person name="Diaz A."/>
            <person name="Albertini E."/>
            <person name="Caccamo M."/>
            <person name="Echenique V."/>
        </authorList>
    </citation>
    <scope>NUCLEOTIDE SEQUENCE [LARGE SCALE GENOMIC DNA]</scope>
    <source>
        <strain evidence="7">cv. Victoria</strain>
        <tissue evidence="6">Leaf</tissue>
    </source>
</reference>
<evidence type="ECO:0000256" key="3">
    <source>
        <dbReference type="ARBA" id="ARBA00023136"/>
    </source>
</evidence>
<feature type="transmembrane region" description="Helical" evidence="4">
    <location>
        <begin position="68"/>
        <end position="87"/>
    </location>
</feature>
<dbReference type="AlphaFoldDB" id="A0A5J9SWE7"/>
<evidence type="ECO:0000256" key="1">
    <source>
        <dbReference type="ARBA" id="ARBA00022692"/>
    </source>
</evidence>
<name>A0A5J9SWE7_9POAL</name>
<evidence type="ECO:0000313" key="5">
    <source>
        <dbReference type="EMBL" id="TVT98966.1"/>
    </source>
</evidence>
<protein>
    <recommendedName>
        <fullName evidence="8">WAT1-related protein</fullName>
    </recommendedName>
</protein>
<organism evidence="6 7">
    <name type="scientific">Eragrostis curvula</name>
    <name type="common">weeping love grass</name>
    <dbReference type="NCBI Taxonomy" id="38414"/>
    <lineage>
        <taxon>Eukaryota</taxon>
        <taxon>Viridiplantae</taxon>
        <taxon>Streptophyta</taxon>
        <taxon>Embryophyta</taxon>
        <taxon>Tracheophyta</taxon>
        <taxon>Spermatophyta</taxon>
        <taxon>Magnoliopsida</taxon>
        <taxon>Liliopsida</taxon>
        <taxon>Poales</taxon>
        <taxon>Poaceae</taxon>
        <taxon>PACMAD clade</taxon>
        <taxon>Chloridoideae</taxon>
        <taxon>Eragrostideae</taxon>
        <taxon>Eragrostidinae</taxon>
        <taxon>Eragrostis</taxon>
    </lineage>
</organism>
<comment type="caution">
    <text evidence="6">The sequence shown here is derived from an EMBL/GenBank/DDBJ whole genome shotgun (WGS) entry which is preliminary data.</text>
</comment>
<sequence>MDARKKTPYAVAVVIQVIFATTLVTSKVAFDQGLSTFIHLHLLPPGHRRGLLIIKSCRRNAPALSFRILPKMFLYTFIGSTLGLTLYNTSLKYTSATLGSAMGSSVPVITFFLALLLR</sequence>
<dbReference type="PANTHER" id="PTHR31218">
    <property type="entry name" value="WAT1-RELATED PROTEIN"/>
    <property type="match status" value="1"/>
</dbReference>
<evidence type="ECO:0000313" key="6">
    <source>
        <dbReference type="EMBL" id="TVU03264.1"/>
    </source>
</evidence>
<dbReference type="EMBL" id="RWGY01000780">
    <property type="protein sequence ID" value="TVT98966.1"/>
    <property type="molecule type" value="Genomic_DNA"/>
</dbReference>
<evidence type="ECO:0000256" key="2">
    <source>
        <dbReference type="ARBA" id="ARBA00022989"/>
    </source>
</evidence>
<dbReference type="Gramene" id="TVT98966">
    <property type="protein sequence ID" value="TVT98966"/>
    <property type="gene ID" value="EJB05_55696"/>
</dbReference>
<proteinExistence type="predicted"/>
<evidence type="ECO:0008006" key="8">
    <source>
        <dbReference type="Google" id="ProtNLM"/>
    </source>
</evidence>